<sequence>MTAEIKELRIVNADNKYGKVNLVEPATLGYIRIAATVQPGVIPVVLPSIERTSLLVRLKELARDLERVDQVVRVRTFRAVIIPPTPKVNSYLKERGYSMHAEGFDVVALIETASPETIPGVQASPAYSAFMDALQANAKAVNVLAARNVKRIADVDMAENGLFLFNSFVADDANIALELWDYLADWFMKETGLDNSIVLAPLEGEQSEYAFINLARWNASLPHQLFQMLTKKSFRGFVIANLEVNRVGSLPAFYRLA</sequence>
<dbReference type="EMBL" id="CAADRM010000082">
    <property type="protein sequence ID" value="VFU13689.1"/>
    <property type="molecule type" value="Genomic_DNA"/>
</dbReference>
<name>A0A485LYY8_9ZZZZ</name>
<reference evidence="1" key="1">
    <citation type="submission" date="2019-03" db="EMBL/GenBank/DDBJ databases">
        <authorList>
            <person name="Hao L."/>
        </authorList>
    </citation>
    <scope>NUCLEOTIDE SEQUENCE</scope>
</reference>
<accession>A0A485LYY8</accession>
<organism evidence="1">
    <name type="scientific">anaerobic digester metagenome</name>
    <dbReference type="NCBI Taxonomy" id="1263854"/>
    <lineage>
        <taxon>unclassified sequences</taxon>
        <taxon>metagenomes</taxon>
        <taxon>ecological metagenomes</taxon>
    </lineage>
</organism>
<dbReference type="AlphaFoldDB" id="A0A485LYY8"/>
<proteinExistence type="predicted"/>
<gene>
    <name evidence="1" type="ORF">SCFA_200006</name>
</gene>
<protein>
    <submittedName>
        <fullName evidence="1">Uncharacterized protein</fullName>
    </submittedName>
</protein>
<evidence type="ECO:0000313" key="1">
    <source>
        <dbReference type="EMBL" id="VFU13689.1"/>
    </source>
</evidence>